<dbReference type="InterPro" id="IPR007110">
    <property type="entry name" value="Ig-like_dom"/>
</dbReference>
<evidence type="ECO:0000313" key="3">
    <source>
        <dbReference type="EMBL" id="KAK2566207.1"/>
    </source>
</evidence>
<keyword evidence="4" id="KW-1185">Reference proteome</keyword>
<dbReference type="PROSITE" id="PS51034">
    <property type="entry name" value="ZP_2"/>
    <property type="match status" value="1"/>
</dbReference>
<reference evidence="3" key="2">
    <citation type="journal article" date="2023" name="Science">
        <title>Genomic signatures of disease resistance in endangered staghorn corals.</title>
        <authorList>
            <person name="Vollmer S.V."/>
            <person name="Selwyn J.D."/>
            <person name="Despard B.A."/>
            <person name="Roesel C.L."/>
        </authorList>
    </citation>
    <scope>NUCLEOTIDE SEQUENCE</scope>
    <source>
        <strain evidence="3">K2</strain>
    </source>
</reference>
<dbReference type="InterPro" id="IPR001507">
    <property type="entry name" value="ZP_dom"/>
</dbReference>
<dbReference type="Gene3D" id="2.60.40.3210">
    <property type="entry name" value="Zona pellucida, ZP-N domain"/>
    <property type="match status" value="3"/>
</dbReference>
<reference evidence="3" key="1">
    <citation type="journal article" date="2023" name="G3 (Bethesda)">
        <title>Whole genome assembly and annotation of the endangered Caribbean coral Acropora cervicornis.</title>
        <authorList>
            <person name="Selwyn J.D."/>
            <person name="Vollmer S.V."/>
        </authorList>
    </citation>
    <scope>NUCLEOTIDE SEQUENCE</scope>
    <source>
        <strain evidence="3">K2</strain>
    </source>
</reference>
<dbReference type="AlphaFoldDB" id="A0AAD9V9T7"/>
<dbReference type="Proteomes" id="UP001249851">
    <property type="component" value="Unassembled WGS sequence"/>
</dbReference>
<feature type="domain" description="ZP" evidence="2">
    <location>
        <begin position="548"/>
        <end position="652"/>
    </location>
</feature>
<gene>
    <name evidence="3" type="ORF">P5673_009673</name>
</gene>
<sequence>MCRLSHVGPLQLDKRFSSPQEVRTYFGLPVELRCAFKNGAEPVRVGTFRGDLIIAGQENGTKKVKISVGRKISDFGSYTCRAEDSKNQKVIYNIMLKKIDPSNISTNGKKVTCSRDGMQLTLDRLIYPWLQPSYFKMHLLDNRCYPSIVNETHIIVKTSFRECKTMKKNSSLRITYRNILMAFVRAPPGRVITRVHDVFFPFQCRFDHKKVASISTELNEAAVSYPSEALAADKAWSTPRYVRSFKGFQVRLVCAFKGGVSPVNLLVLKGGRTMSDGVLVKGKYVFITVWTNQTRAFGSYDCVAKDAKGKKIKQRITLQRAGPHDINSDGLAVKCQSDRMDVTLSRLEYPWLDPSLLHLKLINSDCSAYNVTDSQVEIQIPLSRCGTRTRVKNKFVLESRNVVIVKAKRPPGVKVTYLPQIHFRIFCAYEMDRSRNEIALKGIEPLALDLSESSSNTVFSPINMTTKLRCVVQGGEPPIKLTLSRKRMLMAHAQGMRRSLGLLLRPSFQDGGRYVCKATDARRRTVTHVISLKVPVGGIIFMSGAEVDCGPQFTSVFISRARYPWFNPWRMRMHLNDPICKSSVSNTHVTFKFPLGACGSRHFISGNKVTFFNRVFIVNKPYHKFQKRIMELMFICRYRVMDSQGYKIKGFL</sequence>
<accession>A0AAD9V9T7</accession>
<name>A0AAD9V9T7_ACRCE</name>
<proteinExistence type="predicted"/>
<dbReference type="CDD" id="cd00096">
    <property type="entry name" value="Ig"/>
    <property type="match status" value="1"/>
</dbReference>
<comment type="caution">
    <text evidence="3">The sequence shown here is derived from an EMBL/GenBank/DDBJ whole genome shotgun (WGS) entry which is preliminary data.</text>
</comment>
<evidence type="ECO:0000313" key="4">
    <source>
        <dbReference type="Proteomes" id="UP001249851"/>
    </source>
</evidence>
<organism evidence="3 4">
    <name type="scientific">Acropora cervicornis</name>
    <name type="common">Staghorn coral</name>
    <dbReference type="NCBI Taxonomy" id="6130"/>
    <lineage>
        <taxon>Eukaryota</taxon>
        <taxon>Metazoa</taxon>
        <taxon>Cnidaria</taxon>
        <taxon>Anthozoa</taxon>
        <taxon>Hexacorallia</taxon>
        <taxon>Scleractinia</taxon>
        <taxon>Astrocoeniina</taxon>
        <taxon>Acroporidae</taxon>
        <taxon>Acropora</taxon>
    </lineage>
</organism>
<dbReference type="EMBL" id="JARQWQ010000017">
    <property type="protein sequence ID" value="KAK2566207.1"/>
    <property type="molecule type" value="Genomic_DNA"/>
</dbReference>
<evidence type="ECO:0000259" key="2">
    <source>
        <dbReference type="PROSITE" id="PS51034"/>
    </source>
</evidence>
<protein>
    <submittedName>
        <fullName evidence="3">Uncharacterized protein</fullName>
    </submittedName>
</protein>
<dbReference type="Pfam" id="PF23344">
    <property type="entry name" value="ZP-N"/>
    <property type="match status" value="3"/>
</dbReference>
<feature type="domain" description="Ig-like" evidence="1">
    <location>
        <begin position="445"/>
        <end position="527"/>
    </location>
</feature>
<dbReference type="PROSITE" id="PS50835">
    <property type="entry name" value="IG_LIKE"/>
    <property type="match status" value="1"/>
</dbReference>
<dbReference type="InterPro" id="IPR055356">
    <property type="entry name" value="ZP-N"/>
</dbReference>
<evidence type="ECO:0000259" key="1">
    <source>
        <dbReference type="PROSITE" id="PS50835"/>
    </source>
</evidence>
<dbReference type="PANTHER" id="PTHR11576:SF14">
    <property type="entry name" value="ZP DOMAIN-CONTAINING PROTEIN"/>
    <property type="match status" value="1"/>
</dbReference>
<dbReference type="PANTHER" id="PTHR11576">
    <property type="entry name" value="ZONA PELLUCIDA SPERM-BINDING PROTEIN 3"/>
    <property type="match status" value="1"/>
</dbReference>